<keyword evidence="6" id="KW-1185">Reference proteome</keyword>
<dbReference type="Pfam" id="PF25973">
    <property type="entry name" value="BSH_CzcB"/>
    <property type="match status" value="1"/>
</dbReference>
<feature type="domain" description="CusB-like beta-barrel" evidence="2">
    <location>
        <begin position="242"/>
        <end position="312"/>
    </location>
</feature>
<name>A0ABU4IX74_9VIBR</name>
<dbReference type="InterPro" id="IPR006143">
    <property type="entry name" value="RND_pump_MFP"/>
</dbReference>
<feature type="domain" description="CzcB-like barrel-sandwich hybrid" evidence="4">
    <location>
        <begin position="96"/>
        <end position="234"/>
    </location>
</feature>
<sequence length="395" mass="42908">MLFPAVPLFAKHSSWRVHDLLAALAKHDCLLAKHVWCIRRGIGLMMIACLSGCDTAPQTTQSPSARPVKTLVVKAVEMTPTITQVGDIQAYQQTSLSFRVSGRILERRVDVGAHVRQGDVLATLDTSSAQNALKQARAEQDSARAAEQLARDNFARMEALLPKGAISRALYDQSRSDWQAAKSRLDNALAAVADAQDNMQFTQLKAPQDGVISETSANQGQVVQAGQQILKLADNHRLDAVFEVPEQVLQTEIDHPRISVALLSDLTIKTAAQLRDITPQADPYTRTYRVRVTLTNPPPQMNLGAIVKGQLSLATTQQLVIPKSALTRVGDQPAVYVVDPILKTKTLRLQPIQVAQFSDTSIQVSAGLNPGERIVVAGVDKLRPGQSVTLMAGEE</sequence>
<dbReference type="Gene3D" id="2.40.50.100">
    <property type="match status" value="1"/>
</dbReference>
<evidence type="ECO:0000259" key="4">
    <source>
        <dbReference type="Pfam" id="PF25973"/>
    </source>
</evidence>
<comment type="caution">
    <text evidence="5">The sequence shown here is derived from an EMBL/GenBank/DDBJ whole genome shotgun (WGS) entry which is preliminary data.</text>
</comment>
<evidence type="ECO:0000313" key="5">
    <source>
        <dbReference type="EMBL" id="MDW6093884.1"/>
    </source>
</evidence>
<accession>A0ABU4IX74</accession>
<dbReference type="Proteomes" id="UP001279860">
    <property type="component" value="Unassembled WGS sequence"/>
</dbReference>
<protein>
    <submittedName>
        <fullName evidence="5">Efflux RND transporter periplasmic adaptor subunit</fullName>
    </submittedName>
</protein>
<evidence type="ECO:0000259" key="3">
    <source>
        <dbReference type="Pfam" id="PF25967"/>
    </source>
</evidence>
<evidence type="ECO:0000256" key="1">
    <source>
        <dbReference type="ARBA" id="ARBA00009477"/>
    </source>
</evidence>
<dbReference type="PANTHER" id="PTHR30469:SF38">
    <property type="entry name" value="HLYD FAMILY SECRETION PROTEIN"/>
    <property type="match status" value="1"/>
</dbReference>
<dbReference type="InterPro" id="IPR058792">
    <property type="entry name" value="Beta-barrel_RND_2"/>
</dbReference>
<comment type="similarity">
    <text evidence="1">Belongs to the membrane fusion protein (MFP) (TC 8.A.1) family.</text>
</comment>
<evidence type="ECO:0000313" key="6">
    <source>
        <dbReference type="Proteomes" id="UP001279860"/>
    </source>
</evidence>
<dbReference type="Gene3D" id="1.10.287.470">
    <property type="entry name" value="Helix hairpin bin"/>
    <property type="match status" value="1"/>
</dbReference>
<dbReference type="PANTHER" id="PTHR30469">
    <property type="entry name" value="MULTIDRUG RESISTANCE PROTEIN MDTA"/>
    <property type="match status" value="1"/>
</dbReference>
<dbReference type="RefSeq" id="WP_051680667.1">
    <property type="nucleotide sequence ID" value="NZ_AP024903.1"/>
</dbReference>
<dbReference type="Gene3D" id="2.40.420.20">
    <property type="match status" value="1"/>
</dbReference>
<feature type="domain" description="Multidrug resistance protein MdtA-like C-terminal permuted SH3" evidence="3">
    <location>
        <begin position="319"/>
        <end position="381"/>
    </location>
</feature>
<dbReference type="InterPro" id="IPR058647">
    <property type="entry name" value="BSH_CzcB-like"/>
</dbReference>
<dbReference type="InterPro" id="IPR058627">
    <property type="entry name" value="MdtA-like_C"/>
</dbReference>
<dbReference type="NCBIfam" id="TIGR01730">
    <property type="entry name" value="RND_mfp"/>
    <property type="match status" value="1"/>
</dbReference>
<dbReference type="Gene3D" id="2.40.30.170">
    <property type="match status" value="1"/>
</dbReference>
<gene>
    <name evidence="5" type="ORF">SBX64_15200</name>
</gene>
<dbReference type="Pfam" id="PF25954">
    <property type="entry name" value="Beta-barrel_RND_2"/>
    <property type="match status" value="1"/>
</dbReference>
<proteinExistence type="inferred from homology"/>
<dbReference type="SUPFAM" id="SSF111369">
    <property type="entry name" value="HlyD-like secretion proteins"/>
    <property type="match status" value="1"/>
</dbReference>
<evidence type="ECO:0000259" key="2">
    <source>
        <dbReference type="Pfam" id="PF25954"/>
    </source>
</evidence>
<organism evidence="5 6">
    <name type="scientific">Vibrio rhizosphaerae</name>
    <dbReference type="NCBI Taxonomy" id="398736"/>
    <lineage>
        <taxon>Bacteria</taxon>
        <taxon>Pseudomonadati</taxon>
        <taxon>Pseudomonadota</taxon>
        <taxon>Gammaproteobacteria</taxon>
        <taxon>Vibrionales</taxon>
        <taxon>Vibrionaceae</taxon>
        <taxon>Vibrio</taxon>
    </lineage>
</organism>
<dbReference type="EMBL" id="JAWRCP010000001">
    <property type="protein sequence ID" value="MDW6093884.1"/>
    <property type="molecule type" value="Genomic_DNA"/>
</dbReference>
<reference evidence="5 6" key="1">
    <citation type="submission" date="2023-11" db="EMBL/GenBank/DDBJ databases">
        <title>Plant-associative lifestyle of Vibrio porteresiae and its evolutionary dynamics.</title>
        <authorList>
            <person name="Rameshkumar N."/>
            <person name="Kirti K."/>
        </authorList>
    </citation>
    <scope>NUCLEOTIDE SEQUENCE [LARGE SCALE GENOMIC DNA]</scope>
    <source>
        <strain evidence="5 6">MSSRF7</strain>
    </source>
</reference>
<dbReference type="Pfam" id="PF25967">
    <property type="entry name" value="RND-MFP_C"/>
    <property type="match status" value="1"/>
</dbReference>